<dbReference type="AlphaFoldDB" id="L1ICJ6"/>
<sequence>MLSLRAFLSLTLVAAALAGTCYKAEKKAAAGLASLNKTLQSATFNATACKTSIDALCTTNEAKGSDCATYCALASFTFSGMVGCTSDSQCPSTTTEPKVALCCSSMRTAYSNVCEFSSAALDTMIASSKADGGCADTTAAVATTPVSKVSSAAMGSAPTSFATVLLAVVASLTASKI</sequence>
<reference evidence="4" key="2">
    <citation type="submission" date="2012-11" db="EMBL/GenBank/DDBJ databases">
        <authorList>
            <person name="Kuo A."/>
            <person name="Curtis B.A."/>
            <person name="Tanifuji G."/>
            <person name="Burki F."/>
            <person name="Gruber A."/>
            <person name="Irimia M."/>
            <person name="Maruyama S."/>
            <person name="Arias M.C."/>
            <person name="Ball S.G."/>
            <person name="Gile G.H."/>
            <person name="Hirakawa Y."/>
            <person name="Hopkins J.F."/>
            <person name="Rensing S.A."/>
            <person name="Schmutz J."/>
            <person name="Symeonidi A."/>
            <person name="Elias M."/>
            <person name="Eveleigh R.J."/>
            <person name="Herman E.K."/>
            <person name="Klute M.J."/>
            <person name="Nakayama T."/>
            <person name="Obornik M."/>
            <person name="Reyes-Prieto A."/>
            <person name="Armbrust E.V."/>
            <person name="Aves S.J."/>
            <person name="Beiko R.G."/>
            <person name="Coutinho P."/>
            <person name="Dacks J.B."/>
            <person name="Durnford D.G."/>
            <person name="Fast N.M."/>
            <person name="Green B.R."/>
            <person name="Grisdale C."/>
            <person name="Hempe F."/>
            <person name="Henrissat B."/>
            <person name="Hoppner M.P."/>
            <person name="Ishida K.-I."/>
            <person name="Kim E."/>
            <person name="Koreny L."/>
            <person name="Kroth P.G."/>
            <person name="Liu Y."/>
            <person name="Malik S.-B."/>
            <person name="Maier U.G."/>
            <person name="McRose D."/>
            <person name="Mock T."/>
            <person name="Neilson J.A."/>
            <person name="Onodera N.T."/>
            <person name="Poole A.M."/>
            <person name="Pritham E.J."/>
            <person name="Richards T.A."/>
            <person name="Rocap G."/>
            <person name="Roy S.W."/>
            <person name="Sarai C."/>
            <person name="Schaack S."/>
            <person name="Shirato S."/>
            <person name="Slamovits C.H."/>
            <person name="Spencer D.F."/>
            <person name="Suzuki S."/>
            <person name="Worden A.Z."/>
            <person name="Zauner S."/>
            <person name="Barry K."/>
            <person name="Bell C."/>
            <person name="Bharti A.K."/>
            <person name="Crow J.A."/>
            <person name="Grimwood J."/>
            <person name="Kramer R."/>
            <person name="Lindquist E."/>
            <person name="Lucas S."/>
            <person name="Salamov A."/>
            <person name="McFadden G.I."/>
            <person name="Lane C.E."/>
            <person name="Keeling P.J."/>
            <person name="Gray M.W."/>
            <person name="Grigoriev I.V."/>
            <person name="Archibald J.M."/>
        </authorList>
    </citation>
    <scope>NUCLEOTIDE SEQUENCE</scope>
    <source>
        <strain evidence="4">CCMP2712</strain>
    </source>
</reference>
<organism evidence="2">
    <name type="scientific">Guillardia theta (strain CCMP2712)</name>
    <name type="common">Cryptophyte</name>
    <dbReference type="NCBI Taxonomy" id="905079"/>
    <lineage>
        <taxon>Eukaryota</taxon>
        <taxon>Cryptophyceae</taxon>
        <taxon>Pyrenomonadales</taxon>
        <taxon>Geminigeraceae</taxon>
        <taxon>Guillardia</taxon>
    </lineage>
</organism>
<evidence type="ECO:0000313" key="3">
    <source>
        <dbReference type="EnsemblProtists" id="EKX33782"/>
    </source>
</evidence>
<keyword evidence="1" id="KW-0732">Signal</keyword>
<dbReference type="RefSeq" id="XP_005820762.1">
    <property type="nucleotide sequence ID" value="XM_005820705.1"/>
</dbReference>
<reference evidence="2 4" key="1">
    <citation type="journal article" date="2012" name="Nature">
        <title>Algal genomes reveal evolutionary mosaicism and the fate of nucleomorphs.</title>
        <authorList>
            <consortium name="DOE Joint Genome Institute"/>
            <person name="Curtis B.A."/>
            <person name="Tanifuji G."/>
            <person name="Burki F."/>
            <person name="Gruber A."/>
            <person name="Irimia M."/>
            <person name="Maruyama S."/>
            <person name="Arias M.C."/>
            <person name="Ball S.G."/>
            <person name="Gile G.H."/>
            <person name="Hirakawa Y."/>
            <person name="Hopkins J.F."/>
            <person name="Kuo A."/>
            <person name="Rensing S.A."/>
            <person name="Schmutz J."/>
            <person name="Symeonidi A."/>
            <person name="Elias M."/>
            <person name="Eveleigh R.J."/>
            <person name="Herman E.K."/>
            <person name="Klute M.J."/>
            <person name="Nakayama T."/>
            <person name="Obornik M."/>
            <person name="Reyes-Prieto A."/>
            <person name="Armbrust E.V."/>
            <person name="Aves S.J."/>
            <person name="Beiko R.G."/>
            <person name="Coutinho P."/>
            <person name="Dacks J.B."/>
            <person name="Durnford D.G."/>
            <person name="Fast N.M."/>
            <person name="Green B.R."/>
            <person name="Grisdale C.J."/>
            <person name="Hempel F."/>
            <person name="Henrissat B."/>
            <person name="Hoppner M.P."/>
            <person name="Ishida K."/>
            <person name="Kim E."/>
            <person name="Koreny L."/>
            <person name="Kroth P.G."/>
            <person name="Liu Y."/>
            <person name="Malik S.B."/>
            <person name="Maier U.G."/>
            <person name="McRose D."/>
            <person name="Mock T."/>
            <person name="Neilson J.A."/>
            <person name="Onodera N.T."/>
            <person name="Poole A.M."/>
            <person name="Pritham E.J."/>
            <person name="Richards T.A."/>
            <person name="Rocap G."/>
            <person name="Roy S.W."/>
            <person name="Sarai C."/>
            <person name="Schaack S."/>
            <person name="Shirato S."/>
            <person name="Slamovits C.H."/>
            <person name="Spencer D.F."/>
            <person name="Suzuki S."/>
            <person name="Worden A.Z."/>
            <person name="Zauner S."/>
            <person name="Barry K."/>
            <person name="Bell C."/>
            <person name="Bharti A.K."/>
            <person name="Crow J.A."/>
            <person name="Grimwood J."/>
            <person name="Kramer R."/>
            <person name="Lindquist E."/>
            <person name="Lucas S."/>
            <person name="Salamov A."/>
            <person name="McFadden G.I."/>
            <person name="Lane C.E."/>
            <person name="Keeling P.J."/>
            <person name="Gray M.W."/>
            <person name="Grigoriev I.V."/>
            <person name="Archibald J.M."/>
        </authorList>
    </citation>
    <scope>NUCLEOTIDE SEQUENCE</scope>
    <source>
        <strain evidence="2 4">CCMP2712</strain>
    </source>
</reference>
<keyword evidence="4" id="KW-1185">Reference proteome</keyword>
<proteinExistence type="predicted"/>
<evidence type="ECO:0008006" key="5">
    <source>
        <dbReference type="Google" id="ProtNLM"/>
    </source>
</evidence>
<dbReference type="HOGENOM" id="CLU_124700_0_0_1"/>
<gene>
    <name evidence="2" type="ORF">GUITHDRAFT_120050</name>
</gene>
<protein>
    <recommendedName>
        <fullName evidence="5">Kazal-like domain-containing protein</fullName>
    </recommendedName>
</protein>
<dbReference type="Proteomes" id="UP000011087">
    <property type="component" value="Unassembled WGS sequence"/>
</dbReference>
<evidence type="ECO:0000313" key="2">
    <source>
        <dbReference type="EMBL" id="EKX33782.1"/>
    </source>
</evidence>
<dbReference type="EMBL" id="JH993130">
    <property type="protein sequence ID" value="EKX33782.1"/>
    <property type="molecule type" value="Genomic_DNA"/>
</dbReference>
<name>L1ICJ6_GUITC</name>
<evidence type="ECO:0000313" key="4">
    <source>
        <dbReference type="Proteomes" id="UP000011087"/>
    </source>
</evidence>
<feature type="chain" id="PRO_5008769887" description="Kazal-like domain-containing protein" evidence="1">
    <location>
        <begin position="19"/>
        <end position="177"/>
    </location>
</feature>
<dbReference type="PaxDb" id="55529-EKX33782"/>
<feature type="signal peptide" evidence="1">
    <location>
        <begin position="1"/>
        <end position="18"/>
    </location>
</feature>
<reference evidence="3" key="3">
    <citation type="submission" date="2016-03" db="UniProtKB">
        <authorList>
            <consortium name="EnsemblProtists"/>
        </authorList>
    </citation>
    <scope>IDENTIFICATION</scope>
</reference>
<dbReference type="EnsemblProtists" id="EKX33782">
    <property type="protein sequence ID" value="EKX33782"/>
    <property type="gene ID" value="GUITHDRAFT_120050"/>
</dbReference>
<evidence type="ECO:0000256" key="1">
    <source>
        <dbReference type="SAM" id="SignalP"/>
    </source>
</evidence>
<dbReference type="KEGG" id="gtt:GUITHDRAFT_120050"/>
<accession>L1ICJ6</accession>
<dbReference type="GeneID" id="17290506"/>